<evidence type="ECO:0000313" key="5">
    <source>
        <dbReference type="EMBL" id="GAO46859.1"/>
    </source>
</evidence>
<reference evidence="5 6" key="1">
    <citation type="journal article" date="2011" name="J. Gen. Appl. Microbiol.">
        <title>Draft genome sequencing of the enigmatic yeast Saitoella complicata.</title>
        <authorList>
            <person name="Nishida H."/>
            <person name="Hamamoto M."/>
            <person name="Sugiyama J."/>
        </authorList>
    </citation>
    <scope>NUCLEOTIDE SEQUENCE [LARGE SCALE GENOMIC DNA]</scope>
    <source>
        <strain evidence="5 6">NRRL Y-17804</strain>
    </source>
</reference>
<proteinExistence type="inferred from homology"/>
<dbReference type="PANTHER" id="PTHR11722">
    <property type="entry name" value="60S RIBOSOMAL PROTEIN L13"/>
    <property type="match status" value="1"/>
</dbReference>
<sequence>MGFRGNRVLPNNHFRKDWQTRVKTWFDQPGRKLRRRQARVTKAAAVAPRPTEALRPAVRCQTVKYNMKLRAGRGFTLEELKAAGIPRKLASTIGISVDHRRRNKSQESLDLNVQRLKAYQAKLIVFPRKAGKPKNGDSADLSGAEQVKGAVLPIEQPSKEVQTRAITEEEKGFKAYQTLRLARSDARLKGKREARAKAAAEAEAEKKK</sequence>
<protein>
    <recommendedName>
        <fullName evidence="4">60S ribosomal protein L13</fullName>
    </recommendedName>
</protein>
<dbReference type="GO" id="GO:0022625">
    <property type="term" value="C:cytosolic large ribosomal subunit"/>
    <property type="evidence" value="ECO:0007669"/>
    <property type="project" value="TreeGrafter"/>
</dbReference>
<comment type="caution">
    <text evidence="5">The sequence shown here is derived from an EMBL/GenBank/DDBJ whole genome shotgun (WGS) entry which is preliminary data.</text>
</comment>
<dbReference type="STRING" id="698492.A0A0E9NAL1"/>
<organism evidence="5 6">
    <name type="scientific">Saitoella complicata (strain BCRC 22490 / CBS 7301 / JCM 7358 / NBRC 10748 / NRRL Y-17804)</name>
    <dbReference type="NCBI Taxonomy" id="698492"/>
    <lineage>
        <taxon>Eukaryota</taxon>
        <taxon>Fungi</taxon>
        <taxon>Dikarya</taxon>
        <taxon>Ascomycota</taxon>
        <taxon>Taphrinomycotina</taxon>
        <taxon>Taphrinomycotina incertae sedis</taxon>
        <taxon>Saitoella</taxon>
    </lineage>
</organism>
<evidence type="ECO:0000256" key="2">
    <source>
        <dbReference type="ARBA" id="ARBA00022980"/>
    </source>
</evidence>
<dbReference type="FunFam" id="1.20.5.110:FF:000003">
    <property type="entry name" value="60S ribosomal protein L13"/>
    <property type="match status" value="1"/>
</dbReference>
<accession>A0A0E9NAL1</accession>
<name>A0A0E9NAL1_SAICN</name>
<evidence type="ECO:0000256" key="1">
    <source>
        <dbReference type="ARBA" id="ARBA00005640"/>
    </source>
</evidence>
<evidence type="ECO:0000256" key="3">
    <source>
        <dbReference type="ARBA" id="ARBA00023274"/>
    </source>
</evidence>
<dbReference type="EMBL" id="BACD03000006">
    <property type="protein sequence ID" value="GAO46859.1"/>
    <property type="molecule type" value="Genomic_DNA"/>
</dbReference>
<keyword evidence="2 4" id="KW-0689">Ribosomal protein</keyword>
<dbReference type="HAMAP" id="MF_00499">
    <property type="entry name" value="Ribosomal_eL13"/>
    <property type="match status" value="1"/>
</dbReference>
<reference evidence="5 6" key="2">
    <citation type="journal article" date="2014" name="J. Gen. Appl. Microbiol.">
        <title>The early diverging ascomycetous budding yeast Saitoella complicata has three histone deacetylases belonging to the Clr6, Hos2, and Rpd3 lineages.</title>
        <authorList>
            <person name="Nishida H."/>
            <person name="Matsumoto T."/>
            <person name="Kondo S."/>
            <person name="Hamamoto M."/>
            <person name="Yoshikawa H."/>
        </authorList>
    </citation>
    <scope>NUCLEOTIDE SEQUENCE [LARGE SCALE GENOMIC DNA]</scope>
    <source>
        <strain evidence="5 6">NRRL Y-17804</strain>
    </source>
</reference>
<keyword evidence="6" id="KW-1185">Reference proteome</keyword>
<dbReference type="PANTHER" id="PTHR11722:SF0">
    <property type="entry name" value="LARGE RIBOSOMAL SUBUNIT PROTEIN EL13"/>
    <property type="match status" value="1"/>
</dbReference>
<dbReference type="AlphaFoldDB" id="A0A0E9NAL1"/>
<evidence type="ECO:0000313" key="6">
    <source>
        <dbReference type="Proteomes" id="UP000033140"/>
    </source>
</evidence>
<gene>
    <name evidence="5" type="ORF">G7K_1077-t1</name>
</gene>
<comment type="similarity">
    <text evidence="1 4">Belongs to the eukaryotic ribosomal protein eL13 family.</text>
</comment>
<reference evidence="5 6" key="3">
    <citation type="journal article" date="2015" name="Genome Announc.">
        <title>Draft Genome Sequence of the Archiascomycetous Yeast Saitoella complicata.</title>
        <authorList>
            <person name="Yamauchi K."/>
            <person name="Kondo S."/>
            <person name="Hamamoto M."/>
            <person name="Takahashi Y."/>
            <person name="Ogura Y."/>
            <person name="Hayashi T."/>
            <person name="Nishida H."/>
        </authorList>
    </citation>
    <scope>NUCLEOTIDE SEQUENCE [LARGE SCALE GENOMIC DNA]</scope>
    <source>
        <strain evidence="5 6">NRRL Y-17804</strain>
    </source>
</reference>
<keyword evidence="3 4" id="KW-0687">Ribonucleoprotein</keyword>
<dbReference type="OMA" id="IQKNHFR"/>
<dbReference type="Proteomes" id="UP000033140">
    <property type="component" value="Unassembled WGS sequence"/>
</dbReference>
<dbReference type="Pfam" id="PF01294">
    <property type="entry name" value="Ribosomal_L13e"/>
    <property type="match status" value="1"/>
</dbReference>
<dbReference type="Gene3D" id="1.20.5.110">
    <property type="match status" value="1"/>
</dbReference>
<dbReference type="GO" id="GO:0003735">
    <property type="term" value="F:structural constituent of ribosome"/>
    <property type="evidence" value="ECO:0007669"/>
    <property type="project" value="InterPro"/>
</dbReference>
<dbReference type="InterPro" id="IPR001380">
    <property type="entry name" value="Ribosomal_eL13"/>
</dbReference>
<dbReference type="PROSITE" id="PS01104">
    <property type="entry name" value="RIBOSOMAL_L13E"/>
    <property type="match status" value="1"/>
</dbReference>
<dbReference type="GO" id="GO:0003723">
    <property type="term" value="F:RNA binding"/>
    <property type="evidence" value="ECO:0007669"/>
    <property type="project" value="TreeGrafter"/>
</dbReference>
<evidence type="ECO:0000256" key="4">
    <source>
        <dbReference type="RuleBase" id="RU000572"/>
    </source>
</evidence>
<dbReference type="GO" id="GO:0006412">
    <property type="term" value="P:translation"/>
    <property type="evidence" value="ECO:0007669"/>
    <property type="project" value="InterPro"/>
</dbReference>
<dbReference type="InterPro" id="IPR018256">
    <property type="entry name" value="Ribosomal_eL13_CS"/>
</dbReference>